<evidence type="ECO:0000259" key="7">
    <source>
        <dbReference type="Pfam" id="PF01292"/>
    </source>
</evidence>
<feature type="transmembrane region" description="Helical" evidence="6">
    <location>
        <begin position="211"/>
        <end position="228"/>
    </location>
</feature>
<dbReference type="OrthoDB" id="196472at2"/>
<evidence type="ECO:0000256" key="1">
    <source>
        <dbReference type="ARBA" id="ARBA00004651"/>
    </source>
</evidence>
<dbReference type="InParanoid" id="A0A3M0BSR9"/>
<dbReference type="GO" id="GO:0020037">
    <property type="term" value="F:heme binding"/>
    <property type="evidence" value="ECO:0007669"/>
    <property type="project" value="TreeGrafter"/>
</dbReference>
<dbReference type="AlphaFoldDB" id="A0A3M0BSR9"/>
<evidence type="ECO:0000313" key="9">
    <source>
        <dbReference type="Proteomes" id="UP000271227"/>
    </source>
</evidence>
<dbReference type="Pfam" id="PF01292">
    <property type="entry name" value="Ni_hydr_CYTB"/>
    <property type="match status" value="1"/>
</dbReference>
<feature type="transmembrane region" description="Helical" evidence="6">
    <location>
        <begin position="109"/>
        <end position="132"/>
    </location>
</feature>
<keyword evidence="4 6" id="KW-1133">Transmembrane helix</keyword>
<comment type="subcellular location">
    <subcellularLocation>
        <location evidence="1">Cell membrane</location>
        <topology evidence="1">Multi-pass membrane protein</topology>
    </subcellularLocation>
</comment>
<dbReference type="Proteomes" id="UP000271227">
    <property type="component" value="Unassembled WGS sequence"/>
</dbReference>
<keyword evidence="2" id="KW-1003">Cell membrane</keyword>
<feature type="domain" description="Cytochrome b561 bacterial/Ni-hydrogenase" evidence="7">
    <location>
        <begin position="18"/>
        <end position="194"/>
    </location>
</feature>
<dbReference type="EMBL" id="REFR01000017">
    <property type="protein sequence ID" value="RMB00591.1"/>
    <property type="molecule type" value="Genomic_DNA"/>
</dbReference>
<comment type="caution">
    <text evidence="8">The sequence shown here is derived from an EMBL/GenBank/DDBJ whole genome shotgun (WGS) entry which is preliminary data.</text>
</comment>
<dbReference type="GO" id="GO:0009055">
    <property type="term" value="F:electron transfer activity"/>
    <property type="evidence" value="ECO:0007669"/>
    <property type="project" value="InterPro"/>
</dbReference>
<dbReference type="GO" id="GO:0005886">
    <property type="term" value="C:plasma membrane"/>
    <property type="evidence" value="ECO:0007669"/>
    <property type="project" value="UniProtKB-SubCell"/>
</dbReference>
<gene>
    <name evidence="8" type="ORF">BXY39_3779</name>
</gene>
<sequence length="229" mass="25105">MMPHTQAGTNVQGKKIRVWDLPTRLFHWSLAVLFCISAYSGFQDKFDGYDRIHSWSGVAILCLLAWRLVWGLVGSDTARFSRFVTGPRAVVRYLKSLGRPGHDIVGHSPLAACSVLLMLILLTSQAVMGLFATDGMFFDGPLAGEVSSKLRGDLTGLHRTLGVVLIGLACVHVAAVLLYLIVKRTDLISPMITGKKRTGPEKTPPRMISPWAALVIFVPIALALTRWLL</sequence>
<feature type="transmembrane region" description="Helical" evidence="6">
    <location>
        <begin position="161"/>
        <end position="182"/>
    </location>
</feature>
<dbReference type="Gene3D" id="1.20.950.20">
    <property type="entry name" value="Transmembrane di-heme cytochromes, Chain C"/>
    <property type="match status" value="1"/>
</dbReference>
<keyword evidence="5 6" id="KW-0472">Membrane</keyword>
<accession>A0A3M0BSR9</accession>
<dbReference type="RefSeq" id="WP_121940412.1">
    <property type="nucleotide sequence ID" value="NZ_REFR01000017.1"/>
</dbReference>
<protein>
    <submittedName>
        <fullName evidence="8">Cytochrome b</fullName>
    </submittedName>
</protein>
<evidence type="ECO:0000256" key="6">
    <source>
        <dbReference type="SAM" id="Phobius"/>
    </source>
</evidence>
<keyword evidence="9" id="KW-1185">Reference proteome</keyword>
<evidence type="ECO:0000256" key="5">
    <source>
        <dbReference type="ARBA" id="ARBA00023136"/>
    </source>
</evidence>
<evidence type="ECO:0000256" key="3">
    <source>
        <dbReference type="ARBA" id="ARBA00022692"/>
    </source>
</evidence>
<feature type="transmembrane region" description="Helical" evidence="6">
    <location>
        <begin position="54"/>
        <end position="73"/>
    </location>
</feature>
<evidence type="ECO:0000313" key="8">
    <source>
        <dbReference type="EMBL" id="RMB00591.1"/>
    </source>
</evidence>
<dbReference type="SUPFAM" id="SSF81342">
    <property type="entry name" value="Transmembrane di-heme cytochromes"/>
    <property type="match status" value="1"/>
</dbReference>
<reference evidence="8 9" key="1">
    <citation type="submission" date="2018-10" db="EMBL/GenBank/DDBJ databases">
        <title>Genomic Encyclopedia of Archaeal and Bacterial Type Strains, Phase II (KMG-II): from individual species to whole genera.</title>
        <authorList>
            <person name="Goeker M."/>
        </authorList>
    </citation>
    <scope>NUCLEOTIDE SEQUENCE [LARGE SCALE GENOMIC DNA]</scope>
    <source>
        <strain evidence="8 9">DSM 25217</strain>
    </source>
</reference>
<evidence type="ECO:0000256" key="2">
    <source>
        <dbReference type="ARBA" id="ARBA00022475"/>
    </source>
</evidence>
<dbReference type="PANTHER" id="PTHR30485">
    <property type="entry name" value="NI/FE-HYDROGENASE 1 B-TYPE CYTOCHROME SUBUNIT"/>
    <property type="match status" value="1"/>
</dbReference>
<dbReference type="InterPro" id="IPR051542">
    <property type="entry name" value="Hydrogenase_cytochrome"/>
</dbReference>
<dbReference type="GO" id="GO:0022904">
    <property type="term" value="P:respiratory electron transport chain"/>
    <property type="evidence" value="ECO:0007669"/>
    <property type="project" value="InterPro"/>
</dbReference>
<dbReference type="PANTHER" id="PTHR30485:SF2">
    <property type="entry name" value="BLL0597 PROTEIN"/>
    <property type="match status" value="1"/>
</dbReference>
<keyword evidence="3 6" id="KW-0812">Transmembrane</keyword>
<organism evidence="8 9">
    <name type="scientific">Eilatimonas milleporae</name>
    <dbReference type="NCBI Taxonomy" id="911205"/>
    <lineage>
        <taxon>Bacteria</taxon>
        <taxon>Pseudomonadati</taxon>
        <taxon>Pseudomonadota</taxon>
        <taxon>Alphaproteobacteria</taxon>
        <taxon>Kordiimonadales</taxon>
        <taxon>Kordiimonadaceae</taxon>
        <taxon>Eilatimonas</taxon>
    </lineage>
</organism>
<dbReference type="InterPro" id="IPR011577">
    <property type="entry name" value="Cyt_b561_bac/Ni-Hgenase"/>
</dbReference>
<feature type="transmembrane region" description="Helical" evidence="6">
    <location>
        <begin position="25"/>
        <end position="42"/>
    </location>
</feature>
<proteinExistence type="predicted"/>
<evidence type="ECO:0000256" key="4">
    <source>
        <dbReference type="ARBA" id="ARBA00022989"/>
    </source>
</evidence>
<dbReference type="InterPro" id="IPR016174">
    <property type="entry name" value="Di-haem_cyt_TM"/>
</dbReference>
<name>A0A3M0BSR9_9PROT</name>